<comment type="caution">
    <text evidence="1">The sequence shown here is derived from an EMBL/GenBank/DDBJ whole genome shotgun (WGS) entry which is preliminary data.</text>
</comment>
<evidence type="ECO:0000313" key="1">
    <source>
        <dbReference type="EMBL" id="MDX7989436.1"/>
    </source>
</evidence>
<name>A0ABU4SF55_9GAMM</name>
<sequence>MMSIIVNSSLERPILPQKNDNGILDVSLMQNDFMLVVIEHFDNERLKSEIKVLLNDIEMLAFT</sequence>
<reference evidence="2" key="1">
    <citation type="journal article" date="2024" name="Toxins">
        <title>Genome Sequence Analysis of Native Xenorhabdus Strains Isolated from Entomopathogenic Nematodes in Argentina.</title>
        <authorList>
            <person name="Palma L."/>
            <person name="Frizzo L."/>
            <person name="Kaiser S."/>
            <person name="Berry C."/>
            <person name="Caballero P."/>
            <person name="Bode H.B."/>
            <person name="Del Valle E.E."/>
        </authorList>
    </citation>
    <scope>NUCLEOTIDE SEQUENCE [LARGE SCALE GENOMIC DNA]</scope>
    <source>
        <strain evidence="2">12</strain>
    </source>
</reference>
<dbReference type="EMBL" id="VCDN01000165">
    <property type="protein sequence ID" value="MDX7989436.1"/>
    <property type="molecule type" value="Genomic_DNA"/>
</dbReference>
<proteinExistence type="predicted"/>
<keyword evidence="2" id="KW-1185">Reference proteome</keyword>
<evidence type="ECO:0000313" key="2">
    <source>
        <dbReference type="Proteomes" id="UP001271890"/>
    </source>
</evidence>
<protein>
    <submittedName>
        <fullName evidence="1">Uncharacterized protein</fullName>
    </submittedName>
</protein>
<dbReference type="Proteomes" id="UP001271890">
    <property type="component" value="Unassembled WGS sequence"/>
</dbReference>
<gene>
    <name evidence="1" type="ORF">FE392_19460</name>
</gene>
<organism evidence="1 2">
    <name type="scientific">Xenorhabdus santafensis</name>
    <dbReference type="NCBI Taxonomy" id="2582833"/>
    <lineage>
        <taxon>Bacteria</taxon>
        <taxon>Pseudomonadati</taxon>
        <taxon>Pseudomonadota</taxon>
        <taxon>Gammaproteobacteria</taxon>
        <taxon>Enterobacterales</taxon>
        <taxon>Morganellaceae</taxon>
        <taxon>Xenorhabdus</taxon>
    </lineage>
</organism>
<dbReference type="RefSeq" id="WP_319931807.1">
    <property type="nucleotide sequence ID" value="NZ_VCDN01000165.1"/>
</dbReference>
<accession>A0ABU4SF55</accession>